<evidence type="ECO:0000313" key="1">
    <source>
        <dbReference type="EMBL" id="CDW28934.1"/>
    </source>
</evidence>
<feature type="non-terminal residue" evidence="1">
    <location>
        <position position="1"/>
    </location>
</feature>
<protein>
    <submittedName>
        <fullName evidence="1">Uncharacterized protein</fullName>
    </submittedName>
</protein>
<organism evidence="1">
    <name type="scientific">Lepeophtheirus salmonis</name>
    <name type="common">Salmon louse</name>
    <name type="synonym">Caligus salmonis</name>
    <dbReference type="NCBI Taxonomy" id="72036"/>
    <lineage>
        <taxon>Eukaryota</taxon>
        <taxon>Metazoa</taxon>
        <taxon>Ecdysozoa</taxon>
        <taxon>Arthropoda</taxon>
        <taxon>Crustacea</taxon>
        <taxon>Multicrustacea</taxon>
        <taxon>Hexanauplia</taxon>
        <taxon>Copepoda</taxon>
        <taxon>Siphonostomatoida</taxon>
        <taxon>Caligidae</taxon>
        <taxon>Lepeophtheirus</taxon>
    </lineage>
</organism>
<name>A0A0K2TSC3_LEPSM</name>
<proteinExistence type="predicted"/>
<accession>A0A0K2TSC3</accession>
<dbReference type="EMBL" id="HACA01011573">
    <property type="protein sequence ID" value="CDW28934.1"/>
    <property type="molecule type" value="Transcribed_RNA"/>
</dbReference>
<dbReference type="AlphaFoldDB" id="A0A0K2TSC3"/>
<sequence>SLSVHPVPYASVHPVHFPPFQRVFLHHPLSLHLHQSLIDPLVVVLLQHHHSHLHSSREIDLN</sequence>
<reference evidence="1" key="1">
    <citation type="submission" date="2014-05" db="EMBL/GenBank/DDBJ databases">
        <authorList>
            <person name="Chronopoulou M."/>
        </authorList>
    </citation>
    <scope>NUCLEOTIDE SEQUENCE</scope>
    <source>
        <tissue evidence="1">Whole organism</tissue>
    </source>
</reference>